<gene>
    <name evidence="3" type="ORF">P8627_08590</name>
</gene>
<dbReference type="RefSeq" id="WP_279967376.1">
    <property type="nucleotide sequence ID" value="NZ_CP122537.1"/>
</dbReference>
<reference evidence="3 4" key="1">
    <citation type="submission" date="2023-04" db="EMBL/GenBank/DDBJ databases">
        <title>Jannaschia ovalis sp. nov., a marine bacterium isolated from sea tidal flat.</title>
        <authorList>
            <person name="Kwon D.Y."/>
            <person name="Kim J.-J."/>
        </authorList>
    </citation>
    <scope>NUCLEOTIDE SEQUENCE [LARGE SCALE GENOMIC DNA]</scope>
    <source>
        <strain evidence="3 4">GRR-S6-38</strain>
    </source>
</reference>
<dbReference type="PANTHER" id="PTHR43283">
    <property type="entry name" value="BETA-LACTAMASE-RELATED"/>
    <property type="match status" value="1"/>
</dbReference>
<evidence type="ECO:0000259" key="2">
    <source>
        <dbReference type="Pfam" id="PF00144"/>
    </source>
</evidence>
<dbReference type="Pfam" id="PF00144">
    <property type="entry name" value="Beta-lactamase"/>
    <property type="match status" value="1"/>
</dbReference>
<feature type="chain" id="PRO_5047234699" evidence="1">
    <location>
        <begin position="23"/>
        <end position="322"/>
    </location>
</feature>
<evidence type="ECO:0000313" key="3">
    <source>
        <dbReference type="EMBL" id="WGH80306.1"/>
    </source>
</evidence>
<dbReference type="InterPro" id="IPR001466">
    <property type="entry name" value="Beta-lactam-related"/>
</dbReference>
<organism evidence="3 4">
    <name type="scientific">Jannaschia ovalis</name>
    <dbReference type="NCBI Taxonomy" id="3038773"/>
    <lineage>
        <taxon>Bacteria</taxon>
        <taxon>Pseudomonadati</taxon>
        <taxon>Pseudomonadota</taxon>
        <taxon>Alphaproteobacteria</taxon>
        <taxon>Rhodobacterales</taxon>
        <taxon>Roseobacteraceae</taxon>
        <taxon>Jannaschia</taxon>
    </lineage>
</organism>
<dbReference type="GO" id="GO:0016787">
    <property type="term" value="F:hydrolase activity"/>
    <property type="evidence" value="ECO:0007669"/>
    <property type="project" value="UniProtKB-KW"/>
</dbReference>
<keyword evidence="4" id="KW-1185">Reference proteome</keyword>
<keyword evidence="1" id="KW-0732">Signal</keyword>
<dbReference type="SUPFAM" id="SSF56601">
    <property type="entry name" value="beta-lactamase/transpeptidase-like"/>
    <property type="match status" value="1"/>
</dbReference>
<name>A0ABY8LG71_9RHOB</name>
<sequence length="322" mass="34469">MRRRAALGCLGAALACPAILRAQTLPELRDSAAALDQLHSLIVWRGGTEVLAERFGGPGLDRVANVKSVSKTLLSLLVGIAAQRELLSVEDRVLPLLGRGPAGDARDAITVADLLSLRGGLASTSGPNYGAWVSSPNWVEYVLNQPLESEPGGRFIYSTGATHLLGAALSRAAEADLLTLARRWLGAPLGIDFAPWVADPQGNYLGGNDMALSPRDLGRVARMCLNRGEWQGRQVIDPAWFDRAWQPRARSPWSGDGYGYGWFLTRLGGTPVHYARGYGGQVMAVMPRIDTALVITSDPTRPARSGGYFGDLRDLMGRVAAA</sequence>
<accession>A0ABY8LG71</accession>
<proteinExistence type="predicted"/>
<dbReference type="PROSITE" id="PS51257">
    <property type="entry name" value="PROKAR_LIPOPROTEIN"/>
    <property type="match status" value="1"/>
</dbReference>
<keyword evidence="3" id="KW-0378">Hydrolase</keyword>
<evidence type="ECO:0000256" key="1">
    <source>
        <dbReference type="SAM" id="SignalP"/>
    </source>
</evidence>
<dbReference type="InterPro" id="IPR050789">
    <property type="entry name" value="Diverse_Enzym_Activities"/>
</dbReference>
<dbReference type="EC" id="3.-.-.-" evidence="3"/>
<dbReference type="Proteomes" id="UP001243420">
    <property type="component" value="Chromosome"/>
</dbReference>
<dbReference type="InterPro" id="IPR012338">
    <property type="entry name" value="Beta-lactam/transpept-like"/>
</dbReference>
<feature type="domain" description="Beta-lactamase-related" evidence="2">
    <location>
        <begin position="40"/>
        <end position="300"/>
    </location>
</feature>
<protein>
    <submittedName>
        <fullName evidence="3">Serine hydrolase</fullName>
        <ecNumber evidence="3">3.-.-.-</ecNumber>
    </submittedName>
</protein>
<dbReference type="EMBL" id="CP122537">
    <property type="protein sequence ID" value="WGH80306.1"/>
    <property type="molecule type" value="Genomic_DNA"/>
</dbReference>
<dbReference type="PANTHER" id="PTHR43283:SF7">
    <property type="entry name" value="BETA-LACTAMASE-RELATED DOMAIN-CONTAINING PROTEIN"/>
    <property type="match status" value="1"/>
</dbReference>
<dbReference type="Gene3D" id="3.40.710.10">
    <property type="entry name" value="DD-peptidase/beta-lactamase superfamily"/>
    <property type="match status" value="1"/>
</dbReference>
<feature type="signal peptide" evidence="1">
    <location>
        <begin position="1"/>
        <end position="22"/>
    </location>
</feature>
<evidence type="ECO:0000313" key="4">
    <source>
        <dbReference type="Proteomes" id="UP001243420"/>
    </source>
</evidence>